<dbReference type="InterPro" id="IPR007696">
    <property type="entry name" value="DNA_mismatch_repair_MutS_core"/>
</dbReference>
<dbReference type="EMBL" id="DVNK01000050">
    <property type="protein sequence ID" value="HIU47181.1"/>
    <property type="molecule type" value="Genomic_DNA"/>
</dbReference>
<dbReference type="InterPro" id="IPR007695">
    <property type="entry name" value="DNA_mismatch_repair_MutS-lik_N"/>
</dbReference>
<dbReference type="GO" id="GO:0005524">
    <property type="term" value="F:ATP binding"/>
    <property type="evidence" value="ECO:0007669"/>
    <property type="project" value="UniProtKB-UniRule"/>
</dbReference>
<accession>A0A9D1S528</accession>
<evidence type="ECO:0000256" key="7">
    <source>
        <dbReference type="ARBA" id="ARBA00023204"/>
    </source>
</evidence>
<evidence type="ECO:0000256" key="5">
    <source>
        <dbReference type="ARBA" id="ARBA00022840"/>
    </source>
</evidence>
<dbReference type="SMART" id="SM00534">
    <property type="entry name" value="MUTSac"/>
    <property type="match status" value="1"/>
</dbReference>
<comment type="function">
    <text evidence="8 9">This protein is involved in the repair of mismatches in DNA. It is possible that it carries out the mismatch recognition step. This protein has a weak ATPase activity.</text>
</comment>
<proteinExistence type="inferred from homology"/>
<reference evidence="12" key="1">
    <citation type="submission" date="2020-10" db="EMBL/GenBank/DDBJ databases">
        <authorList>
            <person name="Gilroy R."/>
        </authorList>
    </citation>
    <scope>NUCLEOTIDE SEQUENCE</scope>
    <source>
        <strain evidence="12">ChiSxjej2B14-8506</strain>
    </source>
</reference>
<dbReference type="GO" id="GO:0005829">
    <property type="term" value="C:cytosol"/>
    <property type="evidence" value="ECO:0007669"/>
    <property type="project" value="TreeGrafter"/>
</dbReference>
<feature type="binding site" evidence="9">
    <location>
        <begin position="616"/>
        <end position="623"/>
    </location>
    <ligand>
        <name>ATP</name>
        <dbReference type="ChEBI" id="CHEBI:30616"/>
    </ligand>
</feature>
<dbReference type="SUPFAM" id="SSF48334">
    <property type="entry name" value="DNA repair protein MutS, domain III"/>
    <property type="match status" value="1"/>
</dbReference>
<dbReference type="PIRSF" id="PIRSF037677">
    <property type="entry name" value="DNA_mis_repair_Msh6"/>
    <property type="match status" value="1"/>
</dbReference>
<dbReference type="SUPFAM" id="SSF55271">
    <property type="entry name" value="DNA repair protein MutS, domain I"/>
    <property type="match status" value="1"/>
</dbReference>
<comment type="caution">
    <text evidence="12">The sequence shown here is derived from an EMBL/GenBank/DDBJ whole genome shotgun (WGS) entry which is preliminary data.</text>
</comment>
<dbReference type="InterPro" id="IPR016151">
    <property type="entry name" value="DNA_mismatch_repair_MutS_N"/>
</dbReference>
<evidence type="ECO:0000313" key="12">
    <source>
        <dbReference type="EMBL" id="HIU47181.1"/>
    </source>
</evidence>
<dbReference type="HAMAP" id="MF_00096">
    <property type="entry name" value="MutS"/>
    <property type="match status" value="1"/>
</dbReference>
<dbReference type="Pfam" id="PF00488">
    <property type="entry name" value="MutS_V"/>
    <property type="match status" value="1"/>
</dbReference>
<dbReference type="PROSITE" id="PS00486">
    <property type="entry name" value="DNA_MISMATCH_REPAIR_2"/>
    <property type="match status" value="1"/>
</dbReference>
<dbReference type="AlphaFoldDB" id="A0A9D1S528"/>
<dbReference type="GO" id="GO:0006298">
    <property type="term" value="P:mismatch repair"/>
    <property type="evidence" value="ECO:0007669"/>
    <property type="project" value="UniProtKB-UniRule"/>
</dbReference>
<keyword evidence="3 9" id="KW-0547">Nucleotide-binding</keyword>
<evidence type="ECO:0000256" key="9">
    <source>
        <dbReference type="HAMAP-Rule" id="MF_00096"/>
    </source>
</evidence>
<evidence type="ECO:0000256" key="1">
    <source>
        <dbReference type="ARBA" id="ARBA00006271"/>
    </source>
</evidence>
<evidence type="ECO:0000313" key="13">
    <source>
        <dbReference type="Proteomes" id="UP000824123"/>
    </source>
</evidence>
<dbReference type="Gene3D" id="1.10.1420.10">
    <property type="match status" value="2"/>
</dbReference>
<dbReference type="Gene3D" id="3.40.50.300">
    <property type="entry name" value="P-loop containing nucleotide triphosphate hydrolases"/>
    <property type="match status" value="1"/>
</dbReference>
<dbReference type="GO" id="GO:0003684">
    <property type="term" value="F:damaged DNA binding"/>
    <property type="evidence" value="ECO:0007669"/>
    <property type="project" value="UniProtKB-UniRule"/>
</dbReference>
<sequence>MGVTPMMQQYLNIKKQYGDALLLFRLGDFYELFYDDAYTASRELDLTLTGKDCGLKERAPMCGVPYHAVESYVARLIKKGYRVAICEQVEDPKLAKGLVEREVIRVISPGTVIEQTMLDDRSNNYLVSLCLDGDTAGMALVDVSTGEFSIYQFEDALSQLMSEFSRINPSEIIANESARRFQAAIGAPVRLGEYDEQAFDSDAAEAALSAHFAPDELNRADIRGLSVARRAAGALIAYLTATQKNSLAHIDHISLYRRSAYMLLDQFARRNLELTESLRDRKRRGSLLWLLDKTCTAMGSRLLKAWIEQPLLVESDIVARQDAIEFMLNKPMLADALREGLKDICDLERMLSRLAYNTINARDCLALRRSLEVLPGIARLLDDAGVSGLLSHVRRMICDMDKLCGLLTDAISDDAPLTLREGGIFKDGFNEQLDKYRMASRDGKGWLSQLEAREREKTGIKTLKIGFNRVFGYYLEVTKSYLDKVPMEYVRKQTLANCERYTTQELKEIENNVLGSEEKAVQLEYNLFIQLREVMLTQIDSIKSTANALKQLDCILSLAQAASEYDYVRPTLNRAHRLHIVNGRHPVVEQAMRDGEGFVPNDTEMDPEHRMMVITGPNMAGKSTYMRQVALIVLMAQLGSFVPASEADICLTDRIFTRIGASDDLYGGKSTFMVEMSELSHILANATADSLIILDEIGRGTSTFDGLSIAWATVEHIADKARCGALCLFATHYHELGELEGKLEGVVGCCITAKERGDDIIFLRKLQPGGADRSYGVAVAALAGLPNDVTARAREIMAKLEVAEINKTSISANILSDGAHGQTQLDITNFESMEIVNELCDLDVMSMSPIDALNKLYLLREKARNTLK</sequence>
<dbReference type="NCBIfam" id="TIGR01070">
    <property type="entry name" value="mutS1"/>
    <property type="match status" value="1"/>
</dbReference>
<protein>
    <recommendedName>
        <fullName evidence="2 9">DNA mismatch repair protein MutS</fullName>
    </recommendedName>
</protein>
<dbReference type="InterPro" id="IPR000432">
    <property type="entry name" value="DNA_mismatch_repair_MutS_C"/>
</dbReference>
<dbReference type="Pfam" id="PF05188">
    <property type="entry name" value="MutS_II"/>
    <property type="match status" value="1"/>
</dbReference>
<dbReference type="Gene3D" id="3.30.420.110">
    <property type="entry name" value="MutS, connector domain"/>
    <property type="match status" value="1"/>
</dbReference>
<evidence type="ECO:0000256" key="3">
    <source>
        <dbReference type="ARBA" id="ARBA00022741"/>
    </source>
</evidence>
<dbReference type="Proteomes" id="UP000824123">
    <property type="component" value="Unassembled WGS sequence"/>
</dbReference>
<dbReference type="InterPro" id="IPR036678">
    <property type="entry name" value="MutS_con_dom_sf"/>
</dbReference>
<dbReference type="InterPro" id="IPR045076">
    <property type="entry name" value="MutS"/>
</dbReference>
<name>A0A9D1S528_9FIRM</name>
<keyword evidence="4 9" id="KW-0227">DNA damage</keyword>
<evidence type="ECO:0000256" key="2">
    <source>
        <dbReference type="ARBA" id="ARBA00021982"/>
    </source>
</evidence>
<dbReference type="GO" id="GO:0030983">
    <property type="term" value="F:mismatched DNA binding"/>
    <property type="evidence" value="ECO:0007669"/>
    <property type="project" value="InterPro"/>
</dbReference>
<dbReference type="FunFam" id="3.40.1170.10:FF:000001">
    <property type="entry name" value="DNA mismatch repair protein MutS"/>
    <property type="match status" value="1"/>
</dbReference>
<evidence type="ECO:0000259" key="11">
    <source>
        <dbReference type="PROSITE" id="PS00486"/>
    </source>
</evidence>
<dbReference type="CDD" id="cd03284">
    <property type="entry name" value="ABC_MutS1"/>
    <property type="match status" value="1"/>
</dbReference>
<dbReference type="InterPro" id="IPR036187">
    <property type="entry name" value="DNA_mismatch_repair_MutS_sf"/>
</dbReference>
<dbReference type="PANTHER" id="PTHR11361">
    <property type="entry name" value="DNA MISMATCH REPAIR PROTEIN MUTS FAMILY MEMBER"/>
    <property type="match status" value="1"/>
</dbReference>
<dbReference type="SMART" id="SM00533">
    <property type="entry name" value="MUTSd"/>
    <property type="match status" value="1"/>
</dbReference>
<dbReference type="InterPro" id="IPR005748">
    <property type="entry name" value="DNA_mismatch_repair_MutS"/>
</dbReference>
<dbReference type="InterPro" id="IPR017261">
    <property type="entry name" value="DNA_mismatch_repair_MutS/MSH"/>
</dbReference>
<evidence type="ECO:0000256" key="4">
    <source>
        <dbReference type="ARBA" id="ARBA00022763"/>
    </source>
</evidence>
<dbReference type="InterPro" id="IPR007860">
    <property type="entry name" value="DNA_mmatch_repair_MutS_con_dom"/>
</dbReference>
<dbReference type="SUPFAM" id="SSF52540">
    <property type="entry name" value="P-loop containing nucleoside triphosphate hydrolases"/>
    <property type="match status" value="1"/>
</dbReference>
<dbReference type="GO" id="GO:0140664">
    <property type="term" value="F:ATP-dependent DNA damage sensor activity"/>
    <property type="evidence" value="ECO:0007669"/>
    <property type="project" value="InterPro"/>
</dbReference>
<dbReference type="FunFam" id="1.10.1420.10:FF:000001">
    <property type="entry name" value="DNA mismatch repair protein MutS"/>
    <property type="match status" value="1"/>
</dbReference>
<dbReference type="Pfam" id="PF01624">
    <property type="entry name" value="MutS_I"/>
    <property type="match status" value="1"/>
</dbReference>
<keyword evidence="5 9" id="KW-0067">ATP-binding</keyword>
<dbReference type="PANTHER" id="PTHR11361:SF34">
    <property type="entry name" value="DNA MISMATCH REPAIR PROTEIN MSH1, MITOCHONDRIAL"/>
    <property type="match status" value="1"/>
</dbReference>
<comment type="similarity">
    <text evidence="1 9 10">Belongs to the DNA mismatch repair MutS family.</text>
</comment>
<dbReference type="Pfam" id="PF05192">
    <property type="entry name" value="MutS_III"/>
    <property type="match status" value="1"/>
</dbReference>
<gene>
    <name evidence="9 12" type="primary">mutS</name>
    <name evidence="12" type="ORF">IAC59_07970</name>
</gene>
<evidence type="ECO:0000256" key="10">
    <source>
        <dbReference type="RuleBase" id="RU003756"/>
    </source>
</evidence>
<dbReference type="NCBIfam" id="NF003810">
    <property type="entry name" value="PRK05399.1"/>
    <property type="match status" value="1"/>
</dbReference>
<organism evidence="12 13">
    <name type="scientific">Candidatus Fimadaptatus faecigallinarum</name>
    <dbReference type="NCBI Taxonomy" id="2840814"/>
    <lineage>
        <taxon>Bacteria</taxon>
        <taxon>Bacillati</taxon>
        <taxon>Bacillota</taxon>
        <taxon>Clostridia</taxon>
        <taxon>Eubacteriales</taxon>
        <taxon>Candidatus Fimadaptatus</taxon>
    </lineage>
</organism>
<keyword evidence="7 9" id="KW-0234">DNA repair</keyword>
<dbReference type="Gene3D" id="3.40.1170.10">
    <property type="entry name" value="DNA repair protein MutS, domain I"/>
    <property type="match status" value="1"/>
</dbReference>
<dbReference type="Pfam" id="PF05190">
    <property type="entry name" value="MutS_IV"/>
    <property type="match status" value="1"/>
</dbReference>
<dbReference type="InterPro" id="IPR007861">
    <property type="entry name" value="DNA_mismatch_repair_MutS_clamp"/>
</dbReference>
<keyword evidence="6 9" id="KW-0238">DNA-binding</keyword>
<dbReference type="InterPro" id="IPR027417">
    <property type="entry name" value="P-loop_NTPase"/>
</dbReference>
<evidence type="ECO:0000256" key="8">
    <source>
        <dbReference type="ARBA" id="ARBA00024647"/>
    </source>
</evidence>
<dbReference type="SUPFAM" id="SSF53150">
    <property type="entry name" value="DNA repair protein MutS, domain II"/>
    <property type="match status" value="1"/>
</dbReference>
<feature type="domain" description="DNA mismatch repair proteins mutS family" evidence="11">
    <location>
        <begin position="690"/>
        <end position="706"/>
    </location>
</feature>
<reference evidence="12" key="2">
    <citation type="journal article" date="2021" name="PeerJ">
        <title>Extensive microbial diversity within the chicken gut microbiome revealed by metagenomics and culture.</title>
        <authorList>
            <person name="Gilroy R."/>
            <person name="Ravi A."/>
            <person name="Getino M."/>
            <person name="Pursley I."/>
            <person name="Horton D.L."/>
            <person name="Alikhan N.F."/>
            <person name="Baker D."/>
            <person name="Gharbi K."/>
            <person name="Hall N."/>
            <person name="Watson M."/>
            <person name="Adriaenssens E.M."/>
            <person name="Foster-Nyarko E."/>
            <person name="Jarju S."/>
            <person name="Secka A."/>
            <person name="Antonio M."/>
            <person name="Oren A."/>
            <person name="Chaudhuri R.R."/>
            <person name="La Ragione R."/>
            <person name="Hildebrand F."/>
            <person name="Pallen M.J."/>
        </authorList>
    </citation>
    <scope>NUCLEOTIDE SEQUENCE</scope>
    <source>
        <strain evidence="12">ChiSxjej2B14-8506</strain>
    </source>
</reference>
<evidence type="ECO:0000256" key="6">
    <source>
        <dbReference type="ARBA" id="ARBA00023125"/>
    </source>
</evidence>